<feature type="compositionally biased region" description="Polar residues" evidence="1">
    <location>
        <begin position="47"/>
        <end position="64"/>
    </location>
</feature>
<dbReference type="Pfam" id="PF12878">
    <property type="entry name" value="SICA_beta"/>
    <property type="match status" value="6"/>
</dbReference>
<evidence type="ECO:0000313" key="5">
    <source>
        <dbReference type="EMBL" id="SBO29748.1"/>
    </source>
</evidence>
<feature type="domain" description="Schizont-infected cell agglutination extracellular beta" evidence="2">
    <location>
        <begin position="535"/>
        <end position="708"/>
    </location>
</feature>
<organism evidence="5 6">
    <name type="scientific">Plasmodium knowlesi (strain H)</name>
    <dbReference type="NCBI Taxonomy" id="5851"/>
    <lineage>
        <taxon>Eukaryota</taxon>
        <taxon>Sar</taxon>
        <taxon>Alveolata</taxon>
        <taxon>Apicomplexa</taxon>
        <taxon>Aconoidasida</taxon>
        <taxon>Haemosporida</taxon>
        <taxon>Plasmodiidae</taxon>
        <taxon>Plasmodium</taxon>
        <taxon>Plasmodium (Plasmodium)</taxon>
    </lineage>
</organism>
<accession>A0A1A7W5K4</accession>
<name>A0A1A7W5K4_PLAKH</name>
<dbReference type="InterPro" id="IPR024290">
    <property type="entry name" value="SICA_extracell_a"/>
</dbReference>
<evidence type="ECO:0000259" key="2">
    <source>
        <dbReference type="Pfam" id="PF12878"/>
    </source>
</evidence>
<feature type="domain" description="Schizont-infected cell agglutination extracellular beta" evidence="2">
    <location>
        <begin position="1194"/>
        <end position="1369"/>
    </location>
</feature>
<evidence type="ECO:0000313" key="6">
    <source>
        <dbReference type="Proteomes" id="UP000182142"/>
    </source>
</evidence>
<sequence length="1820" mass="201329">MVAGTAAATADACPAQSPEEIRASEAIREPLKARWEEKLQELRQEWQRQNSAPSAHTGTPGQVVQSVALPPNLKDEVTTMLDGMKSHLDAMYTGQGSVSAACANLWAPGEEKKAGGQTDNMKKVCKTLVQVVNWMGNLEKDGTKERSNSTQEKDWEKYLRCVIGYEVLLRILLPKYKVEEFMKIISEVMKKGGSEGKDKNGNAICPWVKLEDIGNEEGSIGSHVQDWLNKAKQDSGKGSIKDFKHIIAWSRPDKDEDKQKERAKRRARTCKSDSIMDLLQAGVSNPLEVLVDPIAAANDCIEKAQTDKNSNALCNRLKCIDDYLKKQPPPTPSTAAPQPGASPGGPQSGPGQPSATEKFWKEGDGDVANLWKELSRAMTNKGTNGDDDCNKLDNPSSEAACKYLHAGLKQLYEGSSLSGNNGILSMNNPSFRQTMGCFLLHAYAKHMKEKAVCNIDKGISKAFDLGQGLSKTGTSCTNGSSCIECKWDEKWGECDVPVGTTGTNQTKVKDKVEKIIEKDNTNIPTMLKNINTMSTLCNYMECIASHLNATDAEQKYQNVDKFWEKNTGEVGQLWGELQGAMMEESVNGAECNTMDDNGQPRTPTEPEKKACQHLTTFFKKLKEITASKGTDNKIFDEHPLLKRAMGCFLLKEYAKKMKEKSTCVIEAGLKKAFDWWNQNKGNCQNGSSGTELCVPCQWEDKEYGDCQITTNGKEKKKVTEKLDKVKGPIDGHAGTIMRDVNITDSLCDKLQCAAGKWFQSKAGNSGSNKKSWCGFWKEGVGGALKTMFEQIAQNGADKSKNNTGICKDFGDGNDDSVERRACNHITAGLEHIKNISSGSGNGNDQLLARAVGCIALNMYADKIIKLTENSCPIDETTINKMFSTWNDQNNKPSSSPPCNGGANNKDCFLCNRVQTSQFENCKLSVDSNLINTPSQSNGTCDNNTGRDKVHDEINKFLEDNNQSTSSSKSIPQVKSTLTSITNITKSSFCTQLQCAAKQYQAKSKNGKISPWDGFWEETGEVVTLWQELSKAMTENGGQDNGGPCGTMEDGTGRTPTNPEKRACNYLHAGLKQLYEPDSSSGTTNNGILSGHPSLRRTLGCLLLKKYAEKMKDTSTCVIDSGIEKAFKAWNASSNGKCSGTEPCVPCEWEEKHYEDCKINTNGSPTPVKNKLTPVQDTIDTTATNTLTNINEMSTLCEYIRCAGPKWFKNHNPVGNSGAKKDWCDFWEKEGVKPELKTMFNKIATDGQNKSKNDTNDVCKQFGDENPQSVERKACNHITAGLEHIRGITGEKNGSQHKDDNQLFERTVGCIALNMYADQIIAKSKDICPIDESKIQDMFTKWNDQNKNSCKDGVNGCFECKRDANFGSCNLLVDKDLIGTTPSQSQNGQNCNDNDGNKKVQEKMTKLLNNEDYNPSQSNPNSIKSNITTTLSTITEMASSFCTQLQCAAKKWKSAKNQHNSGQSTDVKWSDIHNDATTELAELLKDMNDPKKQKTVTEYCNDDSKWSKLGHTERRTNRAACLHFAAGLQHIYTHGNGRVNGPSFGQTMGCLFLKEYAKQLKDLAKKEKRYKVHPRCSVDSGIEYAFSKSSDIMKSVLTQCQQNASTNDCFVCTQNNDYNNCKIGDDNIGSKSKELFTEPNSKKHMQQTLENTVCPILLTDILTPFLPLAPVSIGLSAMAYYLWKYFGPLGKGGPRFRRSPTEIPGSSVQEQVLDHVQQDSSHEYRLVKERKPRSVPARTKRSGGVNRRTIIEIHFEVLDECQKGDTQLNQKDFLELLVQEFMGSELMEEEQVPMEDVLMEGVPMERVPIEEFPSLGSGFMV</sequence>
<feature type="domain" description="Schizont-infected cell agglutination extracellular beta" evidence="2">
    <location>
        <begin position="745"/>
        <end position="922"/>
    </location>
</feature>
<feature type="region of interest" description="Disordered" evidence="1">
    <location>
        <begin position="1"/>
        <end position="28"/>
    </location>
</feature>
<evidence type="ECO:0000259" key="3">
    <source>
        <dbReference type="Pfam" id="PF12879"/>
    </source>
</evidence>
<feature type="domain" description="Schizont-infected cell agglutination extracellular beta" evidence="2">
    <location>
        <begin position="313"/>
        <end position="495"/>
    </location>
</feature>
<protein>
    <submittedName>
        <fullName evidence="5">SICAvar, type I</fullName>
    </submittedName>
</protein>
<dbReference type="InterPro" id="IPR024288">
    <property type="entry name" value="SICA_C"/>
</dbReference>
<reference evidence="6" key="1">
    <citation type="submission" date="2016-05" db="EMBL/GenBank/DDBJ databases">
        <authorList>
            <person name="Sharaf H."/>
        </authorList>
    </citation>
    <scope>NUCLEOTIDE SEQUENCE [LARGE SCALE GENOMIC DNA]</scope>
    <source>
        <strain evidence="6">H</strain>
    </source>
</reference>
<proteinExistence type="predicted"/>
<feature type="region of interest" description="Disordered" evidence="1">
    <location>
        <begin position="44"/>
        <end position="64"/>
    </location>
</feature>
<feature type="compositionally biased region" description="Low complexity" evidence="1">
    <location>
        <begin position="1"/>
        <end position="15"/>
    </location>
</feature>
<feature type="domain" description="Schizont-infected cell agglutination extracellular alpha" evidence="4">
    <location>
        <begin position="41"/>
        <end position="227"/>
    </location>
</feature>
<evidence type="ECO:0000259" key="4">
    <source>
        <dbReference type="Pfam" id="PF12887"/>
    </source>
</evidence>
<dbReference type="InterPro" id="IPR024285">
    <property type="entry name" value="SICA_extracell_b"/>
</dbReference>
<dbReference type="Pfam" id="PF12887">
    <property type="entry name" value="SICA_alpha"/>
    <property type="match status" value="1"/>
</dbReference>
<feature type="domain" description="Schizont-infected cell agglutination extracellular beta" evidence="2">
    <location>
        <begin position="987"/>
        <end position="1158"/>
    </location>
</feature>
<dbReference type="Pfam" id="PF12879">
    <property type="entry name" value="SICA_C"/>
    <property type="match status" value="1"/>
</dbReference>
<dbReference type="Proteomes" id="UP000182142">
    <property type="component" value="Unassembled WGS sequence"/>
</dbReference>
<feature type="domain" description="Schizont-infected cell agglutination extracellular beta" evidence="2">
    <location>
        <begin position="1439"/>
        <end position="1622"/>
    </location>
</feature>
<feature type="domain" description="Schizont-infected cell agglutination C-terminal" evidence="3">
    <location>
        <begin position="1683"/>
        <end position="1819"/>
    </location>
</feature>
<gene>
    <name evidence="5" type="ORF">PKNA1_H1_0307300</name>
</gene>
<feature type="region of interest" description="Disordered" evidence="1">
    <location>
        <begin position="325"/>
        <end position="359"/>
    </location>
</feature>
<feature type="compositionally biased region" description="Basic and acidic residues" evidence="1">
    <location>
        <begin position="19"/>
        <end position="28"/>
    </location>
</feature>
<evidence type="ECO:0000256" key="1">
    <source>
        <dbReference type="SAM" id="MobiDB-lite"/>
    </source>
</evidence>
<dbReference type="EMBL" id="CWHR02000037">
    <property type="protein sequence ID" value="SBO29748.1"/>
    <property type="molecule type" value="Genomic_DNA"/>
</dbReference>